<dbReference type="SUPFAM" id="SSF51905">
    <property type="entry name" value="FAD/NAD(P)-binding domain"/>
    <property type="match status" value="1"/>
</dbReference>
<dbReference type="EC" id="1.4.99.1" evidence="2"/>
<proteinExistence type="predicted"/>
<dbReference type="EMBL" id="CP011311">
    <property type="protein sequence ID" value="AKE38909.1"/>
    <property type="molecule type" value="Genomic_DNA"/>
</dbReference>
<keyword evidence="3" id="KW-1185">Reference proteome</keyword>
<dbReference type="SUPFAM" id="SSF54373">
    <property type="entry name" value="FAD-linked reductases, C-terminal domain"/>
    <property type="match status" value="1"/>
</dbReference>
<dbReference type="Gene3D" id="3.50.50.60">
    <property type="entry name" value="FAD/NAD(P)-binding domain"/>
    <property type="match status" value="2"/>
</dbReference>
<evidence type="ECO:0000313" key="2">
    <source>
        <dbReference type="EMBL" id="AKE38909.1"/>
    </source>
</evidence>
<evidence type="ECO:0000313" key="3">
    <source>
        <dbReference type="Proteomes" id="UP000033566"/>
    </source>
</evidence>
<dbReference type="KEGG" id="ccj:UL81_04680"/>
<dbReference type="GO" id="GO:0016491">
    <property type="term" value="F:oxidoreductase activity"/>
    <property type="evidence" value="ECO:0007669"/>
    <property type="project" value="UniProtKB-KW"/>
</dbReference>
<dbReference type="AlphaFoldDB" id="A0A0F6TAT3"/>
<reference evidence="2 3" key="1">
    <citation type="journal article" date="2015" name="Genome Announc.">
        <title>Complete Genome Sequence of Corynebacterium camporealensis DSM 44610, Isolated from the Milk of a Manchega Sheep with Subclinical Mastitis.</title>
        <authorList>
            <person name="Ruckert C."/>
            <person name="Albersmeier A."/>
            <person name="Winkler A."/>
            <person name="Tauch A."/>
        </authorList>
    </citation>
    <scope>NUCLEOTIDE SEQUENCE [LARGE SCALE GENOMIC DNA]</scope>
    <source>
        <strain evidence="2 3">DSM 44610</strain>
    </source>
</reference>
<dbReference type="InterPro" id="IPR006076">
    <property type="entry name" value="FAD-dep_OxRdtase"/>
</dbReference>
<gene>
    <name evidence="2" type="ORF">UL81_04680</name>
</gene>
<sequence length="417" mass="45515">MHVAVVGGGIIGMATAYELLGDGHEVTLLEAGELGQEATHGNAAKIALGECAPVPAPGVVLQGLKWMTQEDSPLAIHPRFSPSYLKFLARMALACNNRAFRRGLELHLDLVSDACESLDNYQSEGMDFEMHSRGLITVFEDEEHLQTQKDILPVWEKFGYEPRVLTGDEVFEVEPALATRAEYAVYSPEDRQLHPDTLTAALRKGIAKRGGTIKEHSPVTGFKHTDNKVSAVVTTTEEISVDAVVLAPGLALTELSSKAGQRVPVFSGKGYSVDYRLDDVELSRTITLAEPHMVLTQLDDFIRVAGTMEFGAKDNSLNPVRIDALRRGARLFIKDWPSGREGEFRQWAGSRPMTADGVPIIGQLKKVPNVYVGGGHGMLGLTMGPGTGKILADMIAGRKTRLSDDRLKLISPNRFRF</sequence>
<name>A0A0F6TAT3_9CORY</name>
<protein>
    <submittedName>
        <fullName evidence="2">Glycine/D-amino acid oxidase, deaminating</fullName>
        <ecNumber evidence="2">1.4.99.1</ecNumber>
    </submittedName>
</protein>
<dbReference type="PATRIC" id="fig|161896.4.peg.920"/>
<keyword evidence="1 2" id="KW-0560">Oxidoreductase</keyword>
<dbReference type="RefSeq" id="WP_035105700.1">
    <property type="nucleotide sequence ID" value="NZ_CP011311.1"/>
</dbReference>
<dbReference type="HOGENOM" id="CLU_007884_9_0_11"/>
<dbReference type="InterPro" id="IPR036188">
    <property type="entry name" value="FAD/NAD-bd_sf"/>
</dbReference>
<dbReference type="GO" id="GO:0005737">
    <property type="term" value="C:cytoplasm"/>
    <property type="evidence" value="ECO:0007669"/>
    <property type="project" value="TreeGrafter"/>
</dbReference>
<organism evidence="2 3">
    <name type="scientific">Corynebacterium camporealensis</name>
    <dbReference type="NCBI Taxonomy" id="161896"/>
    <lineage>
        <taxon>Bacteria</taxon>
        <taxon>Bacillati</taxon>
        <taxon>Actinomycetota</taxon>
        <taxon>Actinomycetes</taxon>
        <taxon>Mycobacteriales</taxon>
        <taxon>Corynebacteriaceae</taxon>
        <taxon>Corynebacterium</taxon>
    </lineage>
</organism>
<accession>A0A0F6TAT3</accession>
<dbReference type="PANTHER" id="PTHR13847:SF289">
    <property type="entry name" value="GLYCINE OXIDASE"/>
    <property type="match status" value="1"/>
</dbReference>
<dbReference type="Proteomes" id="UP000033566">
    <property type="component" value="Chromosome"/>
</dbReference>
<dbReference type="Gene3D" id="3.30.9.10">
    <property type="entry name" value="D-Amino Acid Oxidase, subunit A, domain 2"/>
    <property type="match status" value="1"/>
</dbReference>
<dbReference type="Pfam" id="PF01266">
    <property type="entry name" value="DAO"/>
    <property type="match status" value="1"/>
</dbReference>
<evidence type="ECO:0000256" key="1">
    <source>
        <dbReference type="ARBA" id="ARBA00023002"/>
    </source>
</evidence>
<dbReference type="OrthoDB" id="9806257at2"/>
<dbReference type="PANTHER" id="PTHR13847">
    <property type="entry name" value="SARCOSINE DEHYDROGENASE-RELATED"/>
    <property type="match status" value="1"/>
</dbReference>
<dbReference type="STRING" id="161896.UL81_04680"/>